<feature type="transmembrane region" description="Helical" evidence="1">
    <location>
        <begin position="29"/>
        <end position="48"/>
    </location>
</feature>
<evidence type="ECO:0000313" key="2">
    <source>
        <dbReference type="EMBL" id="KSU86690.1"/>
    </source>
</evidence>
<gene>
    <name evidence="2" type="ORF">AS180_17285</name>
</gene>
<evidence type="ECO:0000256" key="1">
    <source>
        <dbReference type="SAM" id="Phobius"/>
    </source>
</evidence>
<organism evidence="2 3">
    <name type="scientific">Priestia veravalensis</name>
    <dbReference type="NCBI Taxonomy" id="1414648"/>
    <lineage>
        <taxon>Bacteria</taxon>
        <taxon>Bacillati</taxon>
        <taxon>Bacillota</taxon>
        <taxon>Bacilli</taxon>
        <taxon>Bacillales</taxon>
        <taxon>Bacillaceae</taxon>
        <taxon>Priestia</taxon>
    </lineage>
</organism>
<sequence length="82" mass="9383">MEILEKKASFTYISGKIEYIYSIKEECQVSALIVGLVASVLSVCLLFSNRQKRVNKVQSTQSLHAQNMNKQSEQDDSLMYYI</sequence>
<dbReference type="Proteomes" id="UP000053681">
    <property type="component" value="Unassembled WGS sequence"/>
</dbReference>
<dbReference type="EMBL" id="LNQP01000071">
    <property type="protein sequence ID" value="KSU86690.1"/>
    <property type="molecule type" value="Genomic_DNA"/>
</dbReference>
<keyword evidence="3" id="KW-1185">Reference proteome</keyword>
<keyword evidence="1" id="KW-1133">Transmembrane helix</keyword>
<keyword evidence="1" id="KW-0812">Transmembrane</keyword>
<comment type="caution">
    <text evidence="2">The sequence shown here is derived from an EMBL/GenBank/DDBJ whole genome shotgun (WGS) entry which is preliminary data.</text>
</comment>
<reference evidence="2 3" key="1">
    <citation type="submission" date="2015-11" db="EMBL/GenBank/DDBJ databases">
        <title>Bacillus caseinolyticus sp nov.</title>
        <authorList>
            <person name="Dastager S.G."/>
            <person name="Mawlankar R."/>
        </authorList>
    </citation>
    <scope>NUCLEOTIDE SEQUENCE [LARGE SCALE GENOMIC DNA]</scope>
    <source>
        <strain evidence="2 3">SGD-V-76</strain>
    </source>
</reference>
<evidence type="ECO:0000313" key="3">
    <source>
        <dbReference type="Proteomes" id="UP000053681"/>
    </source>
</evidence>
<keyword evidence="1" id="KW-0472">Membrane</keyword>
<protein>
    <submittedName>
        <fullName evidence="2">Uncharacterized protein</fullName>
    </submittedName>
</protein>
<proteinExistence type="predicted"/>
<dbReference type="AlphaFoldDB" id="A0A0V8JHZ0"/>
<accession>A0A0V8JHZ0</accession>
<name>A0A0V8JHZ0_9BACI</name>